<dbReference type="PANTHER" id="PTHR46268:SF6">
    <property type="entry name" value="UNIVERSAL STRESS PROTEIN UP12"/>
    <property type="match status" value="1"/>
</dbReference>
<gene>
    <name evidence="3" type="ORF">PO587_10035</name>
</gene>
<comment type="similarity">
    <text evidence="1">Belongs to the universal stress protein A family.</text>
</comment>
<feature type="domain" description="UspA" evidence="2">
    <location>
        <begin position="161"/>
        <end position="289"/>
    </location>
</feature>
<sequence length="291" mass="30682">MSRTLTVGLDGSPESLAAAEWAAREALLWPAALRAVYAGDQQPSSYRPFAGEAVAAPGEDRAERLLREVRAALTHRHPGLDVTTARLDGRPAAALLEAAREADLLVLGSRGLGRAAGHLLGSVAAAVLDRAERPVVLVRAADDTSDELPARDHAGALDGDVVLGLELHDHADDALLAFAFDAASRRGAALRIVHGWRLPAYPDVLSAGTDEREVLDTLLRPWREKYPAVEVTREAVVGGAGPHLVDASRNAALVVVGRRNRRTAAVGSPIGPVTQEVVRHAVAPVAVVPHD</sequence>
<dbReference type="RefSeq" id="WP_272174927.1">
    <property type="nucleotide sequence ID" value="NZ_JAQOSK010000003.1"/>
</dbReference>
<dbReference type="PRINTS" id="PR01438">
    <property type="entry name" value="UNVRSLSTRESS"/>
</dbReference>
<dbReference type="SUPFAM" id="SSF52402">
    <property type="entry name" value="Adenine nucleotide alpha hydrolases-like"/>
    <property type="match status" value="2"/>
</dbReference>
<keyword evidence="4" id="KW-1185">Reference proteome</keyword>
<accession>A0ABT5FQI9</accession>
<evidence type="ECO:0000313" key="4">
    <source>
        <dbReference type="Proteomes" id="UP001221328"/>
    </source>
</evidence>
<dbReference type="InterPro" id="IPR006015">
    <property type="entry name" value="Universal_stress_UspA"/>
</dbReference>
<reference evidence="3 4" key="1">
    <citation type="journal article" date="2015" name="Int. J. Syst. Evol. Microbiol.">
        <title>Streptomyces gilvifuscus sp. nov., an actinomycete that produces antibacterial compounds isolated from soil.</title>
        <authorList>
            <person name="Nguyen T.M."/>
            <person name="Kim J."/>
        </authorList>
    </citation>
    <scope>NUCLEOTIDE SEQUENCE [LARGE SCALE GENOMIC DNA]</scope>
    <source>
        <strain evidence="3 4">T113</strain>
    </source>
</reference>
<dbReference type="Pfam" id="PF00582">
    <property type="entry name" value="Usp"/>
    <property type="match status" value="2"/>
</dbReference>
<dbReference type="InterPro" id="IPR014729">
    <property type="entry name" value="Rossmann-like_a/b/a_fold"/>
</dbReference>
<feature type="domain" description="UspA" evidence="2">
    <location>
        <begin position="1"/>
        <end position="139"/>
    </location>
</feature>
<protein>
    <submittedName>
        <fullName evidence="3">Universal stress protein</fullName>
    </submittedName>
</protein>
<dbReference type="PANTHER" id="PTHR46268">
    <property type="entry name" value="STRESS RESPONSE PROTEIN NHAX"/>
    <property type="match status" value="1"/>
</dbReference>
<dbReference type="EMBL" id="JAQOSK010000003">
    <property type="protein sequence ID" value="MDC2954802.1"/>
    <property type="molecule type" value="Genomic_DNA"/>
</dbReference>
<dbReference type="Proteomes" id="UP001221328">
    <property type="component" value="Unassembled WGS sequence"/>
</dbReference>
<organism evidence="3 4">
    <name type="scientific">Streptomyces gilvifuscus</name>
    <dbReference type="NCBI Taxonomy" id="1550617"/>
    <lineage>
        <taxon>Bacteria</taxon>
        <taxon>Bacillati</taxon>
        <taxon>Actinomycetota</taxon>
        <taxon>Actinomycetes</taxon>
        <taxon>Kitasatosporales</taxon>
        <taxon>Streptomycetaceae</taxon>
        <taxon>Streptomyces</taxon>
    </lineage>
</organism>
<evidence type="ECO:0000259" key="2">
    <source>
        <dbReference type="Pfam" id="PF00582"/>
    </source>
</evidence>
<proteinExistence type="inferred from homology"/>
<comment type="caution">
    <text evidence="3">The sequence shown here is derived from an EMBL/GenBank/DDBJ whole genome shotgun (WGS) entry which is preliminary data.</text>
</comment>
<evidence type="ECO:0000256" key="1">
    <source>
        <dbReference type="ARBA" id="ARBA00008791"/>
    </source>
</evidence>
<dbReference type="Gene3D" id="3.40.50.620">
    <property type="entry name" value="HUPs"/>
    <property type="match status" value="2"/>
</dbReference>
<dbReference type="InterPro" id="IPR006016">
    <property type="entry name" value="UspA"/>
</dbReference>
<name>A0ABT5FQI9_9ACTN</name>
<evidence type="ECO:0000313" key="3">
    <source>
        <dbReference type="EMBL" id="MDC2954802.1"/>
    </source>
</evidence>